<dbReference type="EMBL" id="VYYT01000006">
    <property type="protein sequence ID" value="KAK2779021.1"/>
    <property type="molecule type" value="Genomic_DNA"/>
</dbReference>
<reference evidence="2" key="1">
    <citation type="submission" date="2023-02" db="EMBL/GenBank/DDBJ databases">
        <title>Colletotrichum kahawae CIFC_Que2 genome sequencing and assembly.</title>
        <authorList>
            <person name="Baroncelli R."/>
        </authorList>
    </citation>
    <scope>NUCLEOTIDE SEQUENCE</scope>
    <source>
        <strain evidence="2">CIFC_Que2</strain>
    </source>
</reference>
<dbReference type="AlphaFoldDB" id="A0AAD9YV06"/>
<proteinExistence type="predicted"/>
<dbReference type="Proteomes" id="UP001281614">
    <property type="component" value="Unassembled WGS sequence"/>
</dbReference>
<evidence type="ECO:0000313" key="3">
    <source>
        <dbReference type="Proteomes" id="UP001281614"/>
    </source>
</evidence>
<organism evidence="2 3">
    <name type="scientific">Colletotrichum kahawae</name>
    <name type="common">Coffee berry disease fungus</name>
    <dbReference type="NCBI Taxonomy" id="34407"/>
    <lineage>
        <taxon>Eukaryota</taxon>
        <taxon>Fungi</taxon>
        <taxon>Dikarya</taxon>
        <taxon>Ascomycota</taxon>
        <taxon>Pezizomycotina</taxon>
        <taxon>Sordariomycetes</taxon>
        <taxon>Hypocreomycetidae</taxon>
        <taxon>Glomerellales</taxon>
        <taxon>Glomerellaceae</taxon>
        <taxon>Colletotrichum</taxon>
        <taxon>Colletotrichum gloeosporioides species complex</taxon>
    </lineage>
</organism>
<evidence type="ECO:0000256" key="1">
    <source>
        <dbReference type="SAM" id="SignalP"/>
    </source>
</evidence>
<accession>A0AAD9YV06</accession>
<gene>
    <name evidence="2" type="ORF">CKAH01_11441</name>
</gene>
<keyword evidence="1" id="KW-0732">Signal</keyword>
<protein>
    <submittedName>
        <fullName evidence="2">Uncharacterized protein</fullName>
    </submittedName>
</protein>
<feature type="signal peptide" evidence="1">
    <location>
        <begin position="1"/>
        <end position="18"/>
    </location>
</feature>
<comment type="caution">
    <text evidence="2">The sequence shown here is derived from an EMBL/GenBank/DDBJ whole genome shotgun (WGS) entry which is preliminary data.</text>
</comment>
<keyword evidence="3" id="KW-1185">Reference proteome</keyword>
<evidence type="ECO:0000313" key="2">
    <source>
        <dbReference type="EMBL" id="KAK2779021.1"/>
    </source>
</evidence>
<sequence>MKLGISLFVAVIATSVSAAPHGWGSPNLDNIPRDMTLPLHQLPECYQRCFQSENNHYAGGDFNTISRRDFCEDKWAHARSWMKTFGLGCSLKECQDREDGHRMIRWYNSICMV</sequence>
<feature type="chain" id="PRO_5042249102" evidence="1">
    <location>
        <begin position="19"/>
        <end position="113"/>
    </location>
</feature>
<name>A0AAD9YV06_COLKA</name>